<keyword evidence="1" id="KW-0946">Virion</keyword>
<dbReference type="EMBL" id="JAOYEY010000051">
    <property type="protein sequence ID" value="MCV9888798.1"/>
    <property type="molecule type" value="Genomic_DNA"/>
</dbReference>
<gene>
    <name evidence="1" type="ORF">OIH86_24390</name>
</gene>
<keyword evidence="1" id="KW-0167">Capsid protein</keyword>
<protein>
    <submittedName>
        <fullName evidence="1">CotY/CotZ family spore coat protein</fullName>
    </submittedName>
</protein>
<dbReference type="RefSeq" id="WP_216772253.1">
    <property type="nucleotide sequence ID" value="NZ_JAOYEY010000051.1"/>
</dbReference>
<dbReference type="Pfam" id="PF10612">
    <property type="entry name" value="Spore-coat_CotZ"/>
    <property type="match status" value="1"/>
</dbReference>
<comment type="caution">
    <text evidence="1">The sequence shown here is derived from an EMBL/GenBank/DDBJ whole genome shotgun (WGS) entry which is preliminary data.</text>
</comment>
<evidence type="ECO:0000313" key="1">
    <source>
        <dbReference type="EMBL" id="MCV9888798.1"/>
    </source>
</evidence>
<reference evidence="1 2" key="1">
    <citation type="submission" date="2022-10" db="EMBL/GenBank/DDBJ databases">
        <title>Draft genome assembly of moderately radiation resistant bacterium Metabacillus halosaccharovorans.</title>
        <authorList>
            <person name="Pal S."/>
            <person name="Gopinathan A."/>
        </authorList>
    </citation>
    <scope>NUCLEOTIDE SEQUENCE [LARGE SCALE GENOMIC DNA]</scope>
    <source>
        <strain evidence="1 2">VITHBRA001</strain>
    </source>
</reference>
<name>A0ABT3DP09_9BACI</name>
<dbReference type="InterPro" id="IPR019593">
    <property type="entry name" value="Spore_coat_protein_Z/Y"/>
</dbReference>
<accession>A0ABT3DP09</accession>
<dbReference type="Proteomes" id="UP001526147">
    <property type="component" value="Unassembled WGS sequence"/>
</dbReference>
<keyword evidence="2" id="KW-1185">Reference proteome</keyword>
<evidence type="ECO:0000313" key="2">
    <source>
        <dbReference type="Proteomes" id="UP001526147"/>
    </source>
</evidence>
<proteinExistence type="predicted"/>
<organism evidence="1 2">
    <name type="scientific">Metabacillus halosaccharovorans</name>
    <dbReference type="NCBI Taxonomy" id="930124"/>
    <lineage>
        <taxon>Bacteria</taxon>
        <taxon>Bacillati</taxon>
        <taxon>Bacillota</taxon>
        <taxon>Bacilli</taxon>
        <taxon>Bacillales</taxon>
        <taxon>Bacillaceae</taxon>
        <taxon>Metabacillus</taxon>
    </lineage>
</organism>
<sequence length="137" mass="15391">MRHNNAFNCVCDAVENILNQQEAVEDEKCPTSCYSNLLNPVKSLGDTIPFILLNEKGEPFKAFGHVGGECFETNFFRVEKIHHCCATLRLLLPIDCHGHVAHKICDVKELVKTRNCVEVDLSCFCAIQCLSPRLLVD</sequence>